<dbReference type="InterPro" id="IPR036390">
    <property type="entry name" value="WH_DNA-bd_sf"/>
</dbReference>
<dbReference type="KEGG" id="care:LT85_0357"/>
<keyword evidence="3" id="KW-0238">DNA-binding</keyword>
<dbReference type="HOGENOM" id="CLU_039613_16_3_4"/>
<dbReference type="SUPFAM" id="SSF46785">
    <property type="entry name" value="Winged helix' DNA-binding domain"/>
    <property type="match status" value="1"/>
</dbReference>
<dbReference type="CDD" id="cd08472">
    <property type="entry name" value="PBP2_CrgA_like_3"/>
    <property type="match status" value="1"/>
</dbReference>
<protein>
    <submittedName>
        <fullName evidence="6">Transcriptional regulator</fullName>
    </submittedName>
</protein>
<dbReference type="Proteomes" id="UP000030302">
    <property type="component" value="Chromosome"/>
</dbReference>
<dbReference type="InterPro" id="IPR005119">
    <property type="entry name" value="LysR_subst-bd"/>
</dbReference>
<dbReference type="InterPro" id="IPR036388">
    <property type="entry name" value="WH-like_DNA-bd_sf"/>
</dbReference>
<dbReference type="FunFam" id="1.10.10.10:FF:000001">
    <property type="entry name" value="LysR family transcriptional regulator"/>
    <property type="match status" value="1"/>
</dbReference>
<dbReference type="PANTHER" id="PTHR30537">
    <property type="entry name" value="HTH-TYPE TRANSCRIPTIONAL REGULATOR"/>
    <property type="match status" value="1"/>
</dbReference>
<proteinExistence type="inferred from homology"/>
<dbReference type="PROSITE" id="PS50931">
    <property type="entry name" value="HTH_LYSR"/>
    <property type="match status" value="1"/>
</dbReference>
<keyword evidence="7" id="KW-1185">Reference proteome</keyword>
<dbReference type="InterPro" id="IPR058163">
    <property type="entry name" value="LysR-type_TF_proteobact-type"/>
</dbReference>
<keyword evidence="4" id="KW-0804">Transcription</keyword>
<dbReference type="AlphaFoldDB" id="A0A0A1F9I0"/>
<evidence type="ECO:0000256" key="3">
    <source>
        <dbReference type="ARBA" id="ARBA00023125"/>
    </source>
</evidence>
<evidence type="ECO:0000256" key="4">
    <source>
        <dbReference type="ARBA" id="ARBA00023163"/>
    </source>
</evidence>
<dbReference type="PANTHER" id="PTHR30537:SF72">
    <property type="entry name" value="LYSR FAMILY TRANSCRIPTIONAL REGULATOR"/>
    <property type="match status" value="1"/>
</dbReference>
<dbReference type="GO" id="GO:0006351">
    <property type="term" value="P:DNA-templated transcription"/>
    <property type="evidence" value="ECO:0007669"/>
    <property type="project" value="TreeGrafter"/>
</dbReference>
<dbReference type="Pfam" id="PF03466">
    <property type="entry name" value="LysR_substrate"/>
    <property type="match status" value="1"/>
</dbReference>
<dbReference type="Gene3D" id="1.10.10.10">
    <property type="entry name" value="Winged helix-like DNA-binding domain superfamily/Winged helix DNA-binding domain"/>
    <property type="match status" value="1"/>
</dbReference>
<dbReference type="SUPFAM" id="SSF53850">
    <property type="entry name" value="Periplasmic binding protein-like II"/>
    <property type="match status" value="1"/>
</dbReference>
<evidence type="ECO:0000256" key="1">
    <source>
        <dbReference type="ARBA" id="ARBA00009437"/>
    </source>
</evidence>
<evidence type="ECO:0000256" key="2">
    <source>
        <dbReference type="ARBA" id="ARBA00023015"/>
    </source>
</evidence>
<dbReference type="OrthoDB" id="8538345at2"/>
<reference evidence="7" key="1">
    <citation type="journal article" date="2014" name="Soil Biol. Biochem.">
        <title>Structure and function of bacterial communities in ageing soils: Insights from the Mendocino ecological staircase.</title>
        <authorList>
            <person name="Uroz S."/>
            <person name="Tech J.J."/>
            <person name="Sawaya N.A."/>
            <person name="Frey-Klett P."/>
            <person name="Leveau J.H.J."/>
        </authorList>
    </citation>
    <scope>NUCLEOTIDE SEQUENCE [LARGE SCALE GENOMIC DNA]</scope>
    <source>
        <strain evidence="7">Cal35</strain>
    </source>
</reference>
<evidence type="ECO:0000313" key="7">
    <source>
        <dbReference type="Proteomes" id="UP000030302"/>
    </source>
</evidence>
<dbReference type="Pfam" id="PF00126">
    <property type="entry name" value="HTH_1"/>
    <property type="match status" value="1"/>
</dbReference>
<evidence type="ECO:0000259" key="5">
    <source>
        <dbReference type="PROSITE" id="PS50931"/>
    </source>
</evidence>
<keyword evidence="2" id="KW-0805">Transcription regulation</keyword>
<comment type="similarity">
    <text evidence="1">Belongs to the LysR transcriptional regulatory family.</text>
</comment>
<dbReference type="STRING" id="279058.LT85_0357"/>
<name>A0A0A1F9I0_9BURK</name>
<dbReference type="EMBL" id="CP009962">
    <property type="protein sequence ID" value="AIY39517.1"/>
    <property type="molecule type" value="Genomic_DNA"/>
</dbReference>
<dbReference type="GO" id="GO:0003700">
    <property type="term" value="F:DNA-binding transcription factor activity"/>
    <property type="evidence" value="ECO:0007669"/>
    <property type="project" value="InterPro"/>
</dbReference>
<dbReference type="InterPro" id="IPR000847">
    <property type="entry name" value="LysR_HTH_N"/>
</dbReference>
<gene>
    <name evidence="6" type="ORF">LT85_0357</name>
</gene>
<sequence length="299" mass="33046">MDHLQAIRIFSRVVETGGFGRAALSLKMPNATVSKWIKSLEAHLGVKLLERSTRSVSVTTDGAAYYERTRHLLSELDDIESTLGRAQASPRGALRIDTGGSTASGLLIPALPTFCARYPDIQVQLSVTDRTADLIAENIDCAIRSTSNDLSLVTHPIGTLAWTICASPDYLAKHGTPQHPHEIIDKNMPVVGYFSASTGLTQPLRFGRGDEQIMLERVRYDVLVGESNAHLATALTGLGIVHTMDFMVRPYIEQKKLVPILAKWRPDPLEVYIAYPPSRRYSTKVRVFVDWVTELFGAM</sequence>
<dbReference type="RefSeq" id="WP_038484552.1">
    <property type="nucleotide sequence ID" value="NZ_CP009962.1"/>
</dbReference>
<organism evidence="6 7">
    <name type="scientific">Collimonas arenae</name>
    <dbReference type="NCBI Taxonomy" id="279058"/>
    <lineage>
        <taxon>Bacteria</taxon>
        <taxon>Pseudomonadati</taxon>
        <taxon>Pseudomonadota</taxon>
        <taxon>Betaproteobacteria</taxon>
        <taxon>Burkholderiales</taxon>
        <taxon>Oxalobacteraceae</taxon>
        <taxon>Collimonas</taxon>
    </lineage>
</organism>
<feature type="domain" description="HTH lysR-type" evidence="5">
    <location>
        <begin position="1"/>
        <end position="59"/>
    </location>
</feature>
<dbReference type="Gene3D" id="3.40.190.290">
    <property type="match status" value="1"/>
</dbReference>
<evidence type="ECO:0000313" key="6">
    <source>
        <dbReference type="EMBL" id="AIY39517.1"/>
    </source>
</evidence>
<dbReference type="GO" id="GO:0043565">
    <property type="term" value="F:sequence-specific DNA binding"/>
    <property type="evidence" value="ECO:0007669"/>
    <property type="project" value="TreeGrafter"/>
</dbReference>
<accession>A0A0A1F9I0</accession>